<protein>
    <recommendedName>
        <fullName evidence="4 15">Histone-lysine N-methyltransferase, H3 lysine-79 specific</fullName>
        <ecNumber evidence="3 15">2.1.1.360</ecNumber>
    </recommendedName>
    <alternativeName>
        <fullName evidence="13 15">Histone H3-K79 methyltransferase</fullName>
    </alternativeName>
</protein>
<sequence>MASFFQSLAKPGAPPIKPEPLKITRVKVTTTTKKAAPKTHLSVSSRSGSGLSNRSGSKTAGTSTPNSHSSTPRSGTPTISSTKRKASSPATSIATRDSHEDSSPPKRKKVAKPPVNKVVRQKLESSDEEESDDDAASIGRSERSASLGVVVDRKRNLVDTRSLRCERQAKFIHAKEIADVKIDGYRRAFPLTKSTQQEVNLYYPSLSTPETYCITVNKDPDNFQPANDIVCTIELIAKNFLPADKGELVLVDGPDGILHKIKRAWKKNEPQEFFAAVERFNRFILPLRKNGTLEKILKKSTTLSFDLIEHILGQSYARTVALEVDDLRKYEAFSNNVYGELLPRFTSQVFKDAGLRSDSVFVDLGSGIGNVVLHAALEVGCESWGCEVMPKAADLAEKQANEFRSRCKLWGIRPGKVELRKGDFLEVPDIPSALRRADLLLVNNYAFAPELNAHLLDMFLELKDGCQIVSLKSFVPLDHQITERNADSPMNLLTVKEKEYFSGCVSWTNAPGRYYVSTVDRTKIAQWYKEHFAGNGARGSRSRK</sequence>
<evidence type="ECO:0000256" key="8">
    <source>
        <dbReference type="ARBA" id="ARBA00022737"/>
    </source>
</evidence>
<dbReference type="Proteomes" id="UP000275078">
    <property type="component" value="Unassembled WGS sequence"/>
</dbReference>
<feature type="binding site" evidence="16">
    <location>
        <position position="387"/>
    </location>
    <ligand>
        <name>S-adenosyl-L-methionine</name>
        <dbReference type="ChEBI" id="CHEBI:59789"/>
    </ligand>
</feature>
<evidence type="ECO:0000256" key="2">
    <source>
        <dbReference type="ARBA" id="ARBA00004123"/>
    </source>
</evidence>
<proteinExistence type="inferred from homology"/>
<keyword evidence="8" id="KW-0677">Repeat</keyword>
<evidence type="ECO:0000256" key="9">
    <source>
        <dbReference type="ARBA" id="ARBA00022853"/>
    </source>
</evidence>
<feature type="compositionally biased region" description="Low complexity" evidence="17">
    <location>
        <begin position="26"/>
        <end position="57"/>
    </location>
</feature>
<evidence type="ECO:0000259" key="18">
    <source>
        <dbReference type="PROSITE" id="PS51569"/>
    </source>
</evidence>
<gene>
    <name evidence="19" type="ORF">BJ508DRAFT_36229</name>
</gene>
<keyword evidence="6 15" id="KW-0808">Transferase</keyword>
<keyword evidence="12 15" id="KW-0539">Nucleus</keyword>
<evidence type="ECO:0000256" key="11">
    <source>
        <dbReference type="ARBA" id="ARBA00023163"/>
    </source>
</evidence>
<dbReference type="FunFam" id="3.40.50.150:FF:000033">
    <property type="entry name" value="Histone-lysine N-methyltransferase, H3 lysine-79 specific"/>
    <property type="match status" value="1"/>
</dbReference>
<evidence type="ECO:0000256" key="1">
    <source>
        <dbReference type="ARBA" id="ARBA00003482"/>
    </source>
</evidence>
<reference evidence="19 20" key="1">
    <citation type="journal article" date="2018" name="Nat. Ecol. Evol.">
        <title>Pezizomycetes genomes reveal the molecular basis of ectomycorrhizal truffle lifestyle.</title>
        <authorList>
            <person name="Murat C."/>
            <person name="Payen T."/>
            <person name="Noel B."/>
            <person name="Kuo A."/>
            <person name="Morin E."/>
            <person name="Chen J."/>
            <person name="Kohler A."/>
            <person name="Krizsan K."/>
            <person name="Balestrini R."/>
            <person name="Da Silva C."/>
            <person name="Montanini B."/>
            <person name="Hainaut M."/>
            <person name="Levati E."/>
            <person name="Barry K.W."/>
            <person name="Belfiori B."/>
            <person name="Cichocki N."/>
            <person name="Clum A."/>
            <person name="Dockter R.B."/>
            <person name="Fauchery L."/>
            <person name="Guy J."/>
            <person name="Iotti M."/>
            <person name="Le Tacon F."/>
            <person name="Lindquist E.A."/>
            <person name="Lipzen A."/>
            <person name="Malagnac F."/>
            <person name="Mello A."/>
            <person name="Molinier V."/>
            <person name="Miyauchi S."/>
            <person name="Poulain J."/>
            <person name="Riccioni C."/>
            <person name="Rubini A."/>
            <person name="Sitrit Y."/>
            <person name="Splivallo R."/>
            <person name="Traeger S."/>
            <person name="Wang M."/>
            <person name="Zifcakova L."/>
            <person name="Wipf D."/>
            <person name="Zambonelli A."/>
            <person name="Paolocci F."/>
            <person name="Nowrousian M."/>
            <person name="Ottonello S."/>
            <person name="Baldrian P."/>
            <person name="Spatafora J.W."/>
            <person name="Henrissat B."/>
            <person name="Nagy L.G."/>
            <person name="Aury J.M."/>
            <person name="Wincker P."/>
            <person name="Grigoriev I.V."/>
            <person name="Bonfante P."/>
            <person name="Martin F.M."/>
        </authorList>
    </citation>
    <scope>NUCLEOTIDE SEQUENCE [LARGE SCALE GENOMIC DNA]</scope>
    <source>
        <strain evidence="19 20">RN42</strain>
    </source>
</reference>
<evidence type="ECO:0000256" key="15">
    <source>
        <dbReference type="PIRNR" id="PIRNR017570"/>
    </source>
</evidence>
<dbReference type="PIRSF" id="PIRSF017570">
    <property type="entry name" value="Histone_H3-K79_MeTrfase"/>
    <property type="match status" value="1"/>
</dbReference>
<dbReference type="EMBL" id="ML119659">
    <property type="protein sequence ID" value="RPA84284.1"/>
    <property type="molecule type" value="Genomic_DNA"/>
</dbReference>
<dbReference type="GO" id="GO:0006281">
    <property type="term" value="P:DNA repair"/>
    <property type="evidence" value="ECO:0007669"/>
    <property type="project" value="InterPro"/>
</dbReference>
<dbReference type="Gene3D" id="3.40.50.150">
    <property type="entry name" value="Vaccinia Virus protein VP39"/>
    <property type="match status" value="1"/>
</dbReference>
<dbReference type="Gene3D" id="1.10.260.170">
    <property type="match status" value="1"/>
</dbReference>
<dbReference type="GO" id="GO:0000781">
    <property type="term" value="C:chromosome, telomeric region"/>
    <property type="evidence" value="ECO:0007669"/>
    <property type="project" value="GOC"/>
</dbReference>
<comment type="subcellular location">
    <subcellularLocation>
        <location evidence="2 15">Nucleus</location>
    </subcellularLocation>
</comment>
<name>A0A3N4IRR1_ASCIM</name>
<evidence type="ECO:0000256" key="4">
    <source>
        <dbReference type="ARBA" id="ARBA00020987"/>
    </source>
</evidence>
<evidence type="ECO:0000256" key="12">
    <source>
        <dbReference type="ARBA" id="ARBA00023242"/>
    </source>
</evidence>
<keyword evidence="11 15" id="KW-0804">Transcription</keyword>
<dbReference type="PANTHER" id="PTHR21451">
    <property type="entry name" value="HISTONE H3 METHYLTRANSFERASE"/>
    <property type="match status" value="1"/>
</dbReference>
<feature type="region of interest" description="Disordered" evidence="17">
    <location>
        <begin position="1"/>
        <end position="140"/>
    </location>
</feature>
<keyword evidence="10 15" id="KW-0805">Transcription regulation</keyword>
<feature type="binding site" evidence="16">
    <location>
        <begin position="423"/>
        <end position="424"/>
    </location>
    <ligand>
        <name>S-adenosyl-L-methionine</name>
        <dbReference type="ChEBI" id="CHEBI:59789"/>
    </ligand>
</feature>
<evidence type="ECO:0000256" key="3">
    <source>
        <dbReference type="ARBA" id="ARBA00012190"/>
    </source>
</evidence>
<dbReference type="AlphaFoldDB" id="A0A3N4IRR1"/>
<dbReference type="InterPro" id="IPR025789">
    <property type="entry name" value="DOT1_dom"/>
</dbReference>
<comment type="function">
    <text evidence="1 15">Histone methyltransferase that specifically trimethylates histone H3 to form H3K79me3. This methylation is required for telomere silencing and for the pachytene checkpoint during the meiotic cell cycle by allowing the recruitment of RAD9 to double strand breaks. Nucleosomes are preferred as substrate compared to free histone.</text>
</comment>
<evidence type="ECO:0000256" key="6">
    <source>
        <dbReference type="ARBA" id="ARBA00022679"/>
    </source>
</evidence>
<keyword evidence="5 15" id="KW-0489">Methyltransferase</keyword>
<dbReference type="GO" id="GO:0000077">
    <property type="term" value="P:DNA damage checkpoint signaling"/>
    <property type="evidence" value="ECO:0007669"/>
    <property type="project" value="InterPro"/>
</dbReference>
<dbReference type="EC" id="2.1.1.360" evidence="3 15"/>
<comment type="similarity">
    <text evidence="15">Belongs to the class I-like SAM-binding methyltransferase superfamily. DOT1 family.</text>
</comment>
<feature type="compositionally biased region" description="Acidic residues" evidence="17">
    <location>
        <begin position="126"/>
        <end position="135"/>
    </location>
</feature>
<dbReference type="PANTHER" id="PTHR21451:SF0">
    <property type="entry name" value="HISTONE-LYSINE N-METHYLTRANSFERASE, H3 LYSINE-79 SPECIFIC"/>
    <property type="match status" value="1"/>
</dbReference>
<evidence type="ECO:0000256" key="17">
    <source>
        <dbReference type="SAM" id="MobiDB-lite"/>
    </source>
</evidence>
<feature type="binding site" evidence="16">
    <location>
        <begin position="338"/>
        <end position="341"/>
    </location>
    <ligand>
        <name>S-adenosyl-L-methionine</name>
        <dbReference type="ChEBI" id="CHEBI:59789"/>
    </ligand>
</feature>
<feature type="domain" description="DOT1" evidence="18">
    <location>
        <begin position="197"/>
        <end position="532"/>
    </location>
</feature>
<keyword evidence="9 15" id="KW-0156">Chromatin regulator</keyword>
<evidence type="ECO:0000256" key="7">
    <source>
        <dbReference type="ARBA" id="ARBA00022691"/>
    </source>
</evidence>
<dbReference type="InterPro" id="IPR029063">
    <property type="entry name" value="SAM-dependent_MTases_sf"/>
</dbReference>
<evidence type="ECO:0000313" key="20">
    <source>
        <dbReference type="Proteomes" id="UP000275078"/>
    </source>
</evidence>
<evidence type="ECO:0000313" key="19">
    <source>
        <dbReference type="EMBL" id="RPA84284.1"/>
    </source>
</evidence>
<feature type="binding site" evidence="16">
    <location>
        <begin position="361"/>
        <end position="370"/>
    </location>
    <ligand>
        <name>S-adenosyl-L-methionine</name>
        <dbReference type="ChEBI" id="CHEBI:59789"/>
    </ligand>
</feature>
<dbReference type="GO" id="GO:0140956">
    <property type="term" value="F:histone H3K79 trimethyltransferase activity"/>
    <property type="evidence" value="ECO:0007669"/>
    <property type="project" value="UniProtKB-EC"/>
</dbReference>
<evidence type="ECO:0000256" key="13">
    <source>
        <dbReference type="ARBA" id="ARBA00029821"/>
    </source>
</evidence>
<evidence type="ECO:0000256" key="10">
    <source>
        <dbReference type="ARBA" id="ARBA00023015"/>
    </source>
</evidence>
<dbReference type="Pfam" id="PF08123">
    <property type="entry name" value="DOT1"/>
    <property type="match status" value="1"/>
</dbReference>
<dbReference type="GO" id="GO:0031509">
    <property type="term" value="P:subtelomeric heterochromatin formation"/>
    <property type="evidence" value="ECO:0007669"/>
    <property type="project" value="InterPro"/>
</dbReference>
<dbReference type="GO" id="GO:0005634">
    <property type="term" value="C:nucleus"/>
    <property type="evidence" value="ECO:0007669"/>
    <property type="project" value="UniProtKB-SubCell"/>
</dbReference>
<dbReference type="GO" id="GO:0032259">
    <property type="term" value="P:methylation"/>
    <property type="evidence" value="ECO:0007669"/>
    <property type="project" value="UniProtKB-KW"/>
</dbReference>
<comment type="catalytic activity">
    <reaction evidence="14 15">
        <text>L-lysyl(79)-[histone H3] + 3 S-adenosyl-L-methionine = N(6),N(6),N(6)-trimethyl-L-lysyl(79)-[histone H3] + 3 S-adenosyl-L-homocysteine + 3 H(+)</text>
        <dbReference type="Rhea" id="RHEA:60328"/>
        <dbReference type="Rhea" id="RHEA-COMP:15549"/>
        <dbReference type="Rhea" id="RHEA-COMP:15552"/>
        <dbReference type="ChEBI" id="CHEBI:15378"/>
        <dbReference type="ChEBI" id="CHEBI:29969"/>
        <dbReference type="ChEBI" id="CHEBI:57856"/>
        <dbReference type="ChEBI" id="CHEBI:59789"/>
        <dbReference type="ChEBI" id="CHEBI:61961"/>
        <dbReference type="EC" id="2.1.1.360"/>
    </reaction>
</comment>
<dbReference type="GO" id="GO:0042393">
    <property type="term" value="F:histone binding"/>
    <property type="evidence" value="ECO:0007669"/>
    <property type="project" value="InterPro"/>
</dbReference>
<feature type="compositionally biased region" description="Polar residues" evidence="17">
    <location>
        <begin position="58"/>
        <end position="81"/>
    </location>
</feature>
<keyword evidence="20" id="KW-1185">Reference proteome</keyword>
<dbReference type="InterPro" id="IPR021162">
    <property type="entry name" value="Dot1"/>
</dbReference>
<dbReference type="STRING" id="1160509.A0A3N4IRR1"/>
<organism evidence="19 20">
    <name type="scientific">Ascobolus immersus RN42</name>
    <dbReference type="NCBI Taxonomy" id="1160509"/>
    <lineage>
        <taxon>Eukaryota</taxon>
        <taxon>Fungi</taxon>
        <taxon>Dikarya</taxon>
        <taxon>Ascomycota</taxon>
        <taxon>Pezizomycotina</taxon>
        <taxon>Pezizomycetes</taxon>
        <taxon>Pezizales</taxon>
        <taxon>Ascobolaceae</taxon>
        <taxon>Ascobolus</taxon>
    </lineage>
</organism>
<keyword evidence="7 15" id="KW-0949">S-adenosyl-L-methionine</keyword>
<dbReference type="InterPro" id="IPR030445">
    <property type="entry name" value="H3-K79_meTrfase"/>
</dbReference>
<dbReference type="GO" id="GO:0000786">
    <property type="term" value="C:nucleosome"/>
    <property type="evidence" value="ECO:0007669"/>
    <property type="project" value="InterPro"/>
</dbReference>
<dbReference type="OrthoDB" id="443402at2759"/>
<evidence type="ECO:0000256" key="16">
    <source>
        <dbReference type="PIRSR" id="PIRSR017570-1"/>
    </source>
</evidence>
<accession>A0A3N4IRR1</accession>
<evidence type="ECO:0000256" key="14">
    <source>
        <dbReference type="ARBA" id="ARBA00047770"/>
    </source>
</evidence>
<dbReference type="SUPFAM" id="SSF53335">
    <property type="entry name" value="S-adenosyl-L-methionine-dependent methyltransferases"/>
    <property type="match status" value="1"/>
</dbReference>
<evidence type="ECO:0000256" key="5">
    <source>
        <dbReference type="ARBA" id="ARBA00022603"/>
    </source>
</evidence>
<dbReference type="PROSITE" id="PS51569">
    <property type="entry name" value="DOT1"/>
    <property type="match status" value="1"/>
</dbReference>
<dbReference type="CDD" id="cd02440">
    <property type="entry name" value="AdoMet_MTases"/>
    <property type="match status" value="1"/>
</dbReference>